<dbReference type="PROSITE" id="PS51257">
    <property type="entry name" value="PROKAR_LIPOPROTEIN"/>
    <property type="match status" value="1"/>
</dbReference>
<organism evidence="2 3">
    <name type="scientific">Hydrocarboniphaga daqingensis</name>
    <dbReference type="NCBI Taxonomy" id="490188"/>
    <lineage>
        <taxon>Bacteria</taxon>
        <taxon>Pseudomonadati</taxon>
        <taxon>Pseudomonadota</taxon>
        <taxon>Gammaproteobacteria</taxon>
        <taxon>Nevskiales</taxon>
        <taxon>Nevskiaceae</taxon>
        <taxon>Hydrocarboniphaga</taxon>
    </lineage>
</organism>
<dbReference type="Pfam" id="PF11399">
    <property type="entry name" value="DUF3192"/>
    <property type="match status" value="1"/>
</dbReference>
<proteinExistence type="predicted"/>
<reference evidence="2 3" key="1">
    <citation type="submission" date="2016-11" db="EMBL/GenBank/DDBJ databases">
        <authorList>
            <person name="Jaros S."/>
            <person name="Januszkiewicz K."/>
            <person name="Wedrychowicz H."/>
        </authorList>
    </citation>
    <scope>NUCLEOTIDE SEQUENCE [LARGE SCALE GENOMIC DNA]</scope>
    <source>
        <strain evidence="2 3">CGMCC 1.7049</strain>
    </source>
</reference>
<evidence type="ECO:0000313" key="3">
    <source>
        <dbReference type="Proteomes" id="UP000199758"/>
    </source>
</evidence>
<evidence type="ECO:0008006" key="4">
    <source>
        <dbReference type="Google" id="ProtNLM"/>
    </source>
</evidence>
<keyword evidence="3" id="KW-1185">Reference proteome</keyword>
<sequence>MKQTGLQTPLRAALCLALATSLSGCVFAIGADSDEFNHNKKSDHTRTEERNRSMIGRLPLGSDVAEVQTQLGNPDFVEALRGKSGEYRILRYRTQHLHSDGDTTRDETTPLVFVNGKLIGIGEAAYAKAVAD</sequence>
<dbReference type="Proteomes" id="UP000199758">
    <property type="component" value="Unassembled WGS sequence"/>
</dbReference>
<feature type="signal peptide" evidence="1">
    <location>
        <begin position="1"/>
        <end position="28"/>
    </location>
</feature>
<gene>
    <name evidence="2" type="ORF">SAMN04488068_0751</name>
</gene>
<name>A0A1M5L7F0_9GAMM</name>
<evidence type="ECO:0000256" key="1">
    <source>
        <dbReference type="SAM" id="SignalP"/>
    </source>
</evidence>
<dbReference type="RefSeq" id="WP_072894256.1">
    <property type="nucleotide sequence ID" value="NZ_FQWZ01000002.1"/>
</dbReference>
<accession>A0A1M5L7F0</accession>
<dbReference type="EMBL" id="FQWZ01000002">
    <property type="protein sequence ID" value="SHG61034.1"/>
    <property type="molecule type" value="Genomic_DNA"/>
</dbReference>
<dbReference type="AlphaFoldDB" id="A0A1M5L7F0"/>
<dbReference type="InterPro" id="IPR021534">
    <property type="entry name" value="DUF3192"/>
</dbReference>
<protein>
    <recommendedName>
        <fullName evidence="4">SmpA / OmlA family protein</fullName>
    </recommendedName>
</protein>
<feature type="chain" id="PRO_5009911940" description="SmpA / OmlA family protein" evidence="1">
    <location>
        <begin position="29"/>
        <end position="132"/>
    </location>
</feature>
<keyword evidence="1" id="KW-0732">Signal</keyword>
<evidence type="ECO:0000313" key="2">
    <source>
        <dbReference type="EMBL" id="SHG61034.1"/>
    </source>
</evidence>
<dbReference type="STRING" id="490188.SAMN04488068_0751"/>